<dbReference type="Gene3D" id="3.30.700.10">
    <property type="entry name" value="Glycoprotein, Type 4 Pilin"/>
    <property type="match status" value="1"/>
</dbReference>
<dbReference type="SUPFAM" id="SSF54523">
    <property type="entry name" value="Pili subunits"/>
    <property type="match status" value="1"/>
</dbReference>
<dbReference type="InterPro" id="IPR012902">
    <property type="entry name" value="N_methyl_site"/>
</dbReference>
<dbReference type="Proteomes" id="UP000318704">
    <property type="component" value="Chromosome"/>
</dbReference>
<dbReference type="PANTHER" id="PTHR30093:SF2">
    <property type="entry name" value="TYPE II SECRETION SYSTEM PROTEIN H"/>
    <property type="match status" value="1"/>
</dbReference>
<dbReference type="RefSeq" id="WP_144985128.1">
    <property type="nucleotide sequence ID" value="NZ_CP037920.1"/>
</dbReference>
<protein>
    <submittedName>
        <fullName evidence="3">Type II secretion system protein G</fullName>
    </submittedName>
</protein>
<reference evidence="3 4" key="1">
    <citation type="submission" date="2019-03" db="EMBL/GenBank/DDBJ databases">
        <title>Deep-cultivation of Planctomycetes and their phenomic and genomic characterization uncovers novel biology.</title>
        <authorList>
            <person name="Wiegand S."/>
            <person name="Jogler M."/>
            <person name="Boedeker C."/>
            <person name="Pinto D."/>
            <person name="Vollmers J."/>
            <person name="Rivas-Marin E."/>
            <person name="Kohn T."/>
            <person name="Peeters S.H."/>
            <person name="Heuer A."/>
            <person name="Rast P."/>
            <person name="Oberbeckmann S."/>
            <person name="Bunk B."/>
            <person name="Jeske O."/>
            <person name="Meyerdierks A."/>
            <person name="Storesund J.E."/>
            <person name="Kallscheuer N."/>
            <person name="Luecker S."/>
            <person name="Lage O.M."/>
            <person name="Pohl T."/>
            <person name="Merkel B.J."/>
            <person name="Hornburger P."/>
            <person name="Mueller R.-W."/>
            <person name="Bruemmer F."/>
            <person name="Labrenz M."/>
            <person name="Spormann A.M."/>
            <person name="Op den Camp H."/>
            <person name="Overmann J."/>
            <person name="Amann R."/>
            <person name="Jetten M.S.M."/>
            <person name="Mascher T."/>
            <person name="Medema M.H."/>
            <person name="Devos D.P."/>
            <person name="Kaster A.-K."/>
            <person name="Ovreas L."/>
            <person name="Rohde M."/>
            <person name="Galperin M.Y."/>
            <person name="Jogler C."/>
        </authorList>
    </citation>
    <scope>NUCLEOTIDE SEQUENCE [LARGE SCALE GENOMIC DNA]</scope>
    <source>
        <strain evidence="3 4">V144</strain>
    </source>
</reference>
<dbReference type="NCBIfam" id="TIGR02532">
    <property type="entry name" value="IV_pilin_GFxxxE"/>
    <property type="match status" value="1"/>
</dbReference>
<evidence type="ECO:0000259" key="2">
    <source>
        <dbReference type="Pfam" id="PF07596"/>
    </source>
</evidence>
<dbReference type="AlphaFoldDB" id="A0A517VUP6"/>
<dbReference type="InterPro" id="IPR011453">
    <property type="entry name" value="DUF1559"/>
</dbReference>
<dbReference type="Pfam" id="PF07596">
    <property type="entry name" value="SBP_bac_10"/>
    <property type="match status" value="1"/>
</dbReference>
<dbReference type="InterPro" id="IPR045584">
    <property type="entry name" value="Pilin-like"/>
</dbReference>
<evidence type="ECO:0000313" key="3">
    <source>
        <dbReference type="EMBL" id="QDT96720.1"/>
    </source>
</evidence>
<feature type="transmembrane region" description="Helical" evidence="1">
    <location>
        <begin position="12"/>
        <end position="33"/>
    </location>
</feature>
<dbReference type="Pfam" id="PF07963">
    <property type="entry name" value="N_methyl"/>
    <property type="match status" value="1"/>
</dbReference>
<dbReference type="PANTHER" id="PTHR30093">
    <property type="entry name" value="GENERAL SECRETION PATHWAY PROTEIN G"/>
    <property type="match status" value="1"/>
</dbReference>
<evidence type="ECO:0000256" key="1">
    <source>
        <dbReference type="SAM" id="Phobius"/>
    </source>
</evidence>
<evidence type="ECO:0000313" key="4">
    <source>
        <dbReference type="Proteomes" id="UP000318704"/>
    </source>
</evidence>
<feature type="domain" description="DUF1559" evidence="2">
    <location>
        <begin position="34"/>
        <end position="294"/>
    </location>
</feature>
<keyword evidence="1" id="KW-0472">Membrane</keyword>
<dbReference type="PROSITE" id="PS00409">
    <property type="entry name" value="PROKAR_NTER_METHYL"/>
    <property type="match status" value="1"/>
</dbReference>
<keyword evidence="1" id="KW-1133">Transmembrane helix</keyword>
<keyword evidence="1" id="KW-0812">Transmembrane</keyword>
<proteinExistence type="predicted"/>
<dbReference type="EMBL" id="CP037920">
    <property type="protein sequence ID" value="QDT96720.1"/>
    <property type="molecule type" value="Genomic_DNA"/>
</dbReference>
<gene>
    <name evidence="3" type="primary">xcpT_22</name>
    <name evidence="3" type="ORF">V144x_21780</name>
</gene>
<dbReference type="InterPro" id="IPR027558">
    <property type="entry name" value="Pre_pil_HX9DG_C"/>
</dbReference>
<name>A0A517VUP6_9PLAN</name>
<sequence length="321" mass="34729">MKSLTRRRGFTLIELLVVIAIIAILIALLLPAVQQAREAARRSTCKNNLKQIGLALHNYHDVHRTFPPAISAQNDDANGYTEQGNWGWPAYCFPFLDQAALYNQMDVSGQSLAQALADPVLASVAATPLPVFSCPSDPKPEINDSRRIRDSANQPHFVAGSNYVGSAGHNFSRMVEPVGTEFWNRPTGIFYKNSKVRIRDIIDGTSNTILVGERVYGKLPVSGGNNGRAGTAFGTSGSTGDWRGIPDVSFAAGVPMNDTLHWAFDRATSSQHVGGLHFLLCDGAVRFVSENVNQGGGGWGHDNAVYELLCAINDSEVIGEF</sequence>
<organism evidence="3 4">
    <name type="scientific">Gimesia aquarii</name>
    <dbReference type="NCBI Taxonomy" id="2527964"/>
    <lineage>
        <taxon>Bacteria</taxon>
        <taxon>Pseudomonadati</taxon>
        <taxon>Planctomycetota</taxon>
        <taxon>Planctomycetia</taxon>
        <taxon>Planctomycetales</taxon>
        <taxon>Planctomycetaceae</taxon>
        <taxon>Gimesia</taxon>
    </lineage>
</organism>
<accession>A0A517VUP6</accession>
<dbReference type="KEGG" id="gaw:V144x_21780"/>
<dbReference type="NCBIfam" id="TIGR04294">
    <property type="entry name" value="pre_pil_HX9DG"/>
    <property type="match status" value="1"/>
</dbReference>